<evidence type="ECO:0000256" key="1">
    <source>
        <dbReference type="SAM" id="MobiDB-lite"/>
    </source>
</evidence>
<feature type="region of interest" description="Disordered" evidence="1">
    <location>
        <begin position="29"/>
        <end position="48"/>
    </location>
</feature>
<sequence length="163" mass="18680">MDHSLLNMNMIQRKLKCLKTHSVSDDNNTIPPDLKRISSSGVNIGQKGEQKATAVAKPFWNTESTTKKKIPKSTPEKKEQQISSSTDALQQKAQKLFTEKLLSEPRWWVMVMNGPSDRFVILYERHKTADLNHLKAIDEILTKYSVLQIVETILTTNTHYKGW</sequence>
<gene>
    <name evidence="2" type="ORF">MCOR_8277</name>
</gene>
<dbReference type="Proteomes" id="UP000507470">
    <property type="component" value="Unassembled WGS sequence"/>
</dbReference>
<feature type="region of interest" description="Disordered" evidence="1">
    <location>
        <begin position="62"/>
        <end position="85"/>
    </location>
</feature>
<protein>
    <submittedName>
        <fullName evidence="2">Uncharacterized protein</fullName>
    </submittedName>
</protein>
<evidence type="ECO:0000313" key="3">
    <source>
        <dbReference type="Proteomes" id="UP000507470"/>
    </source>
</evidence>
<keyword evidence="3" id="KW-1185">Reference proteome</keyword>
<reference evidence="2 3" key="1">
    <citation type="submission" date="2020-06" db="EMBL/GenBank/DDBJ databases">
        <authorList>
            <person name="Li R."/>
            <person name="Bekaert M."/>
        </authorList>
    </citation>
    <scope>NUCLEOTIDE SEQUENCE [LARGE SCALE GENOMIC DNA]</scope>
    <source>
        <strain evidence="3">wild</strain>
    </source>
</reference>
<evidence type="ECO:0000313" key="2">
    <source>
        <dbReference type="EMBL" id="CAC5368844.1"/>
    </source>
</evidence>
<dbReference type="AlphaFoldDB" id="A0A6J8AJK0"/>
<dbReference type="EMBL" id="CACVKT020001498">
    <property type="protein sequence ID" value="CAC5368844.1"/>
    <property type="molecule type" value="Genomic_DNA"/>
</dbReference>
<accession>A0A6J8AJK0</accession>
<name>A0A6J8AJK0_MYTCO</name>
<proteinExistence type="predicted"/>
<organism evidence="2 3">
    <name type="scientific">Mytilus coruscus</name>
    <name type="common">Sea mussel</name>
    <dbReference type="NCBI Taxonomy" id="42192"/>
    <lineage>
        <taxon>Eukaryota</taxon>
        <taxon>Metazoa</taxon>
        <taxon>Spiralia</taxon>
        <taxon>Lophotrochozoa</taxon>
        <taxon>Mollusca</taxon>
        <taxon>Bivalvia</taxon>
        <taxon>Autobranchia</taxon>
        <taxon>Pteriomorphia</taxon>
        <taxon>Mytilida</taxon>
        <taxon>Mytiloidea</taxon>
        <taxon>Mytilidae</taxon>
        <taxon>Mytilinae</taxon>
        <taxon>Mytilus</taxon>
    </lineage>
</organism>